<dbReference type="GO" id="GO:0003676">
    <property type="term" value="F:nucleic acid binding"/>
    <property type="evidence" value="ECO:0007669"/>
    <property type="project" value="InterPro"/>
</dbReference>
<keyword evidence="2" id="KW-0812">Transmembrane</keyword>
<evidence type="ECO:0000256" key="2">
    <source>
        <dbReference type="SAM" id="Phobius"/>
    </source>
</evidence>
<evidence type="ECO:0000259" key="3">
    <source>
        <dbReference type="PROSITE" id="PS50879"/>
    </source>
</evidence>
<organism evidence="4 5">
    <name type="scientific">Tilletia controversa</name>
    <name type="common">dwarf bunt fungus</name>
    <dbReference type="NCBI Taxonomy" id="13291"/>
    <lineage>
        <taxon>Eukaryota</taxon>
        <taxon>Fungi</taxon>
        <taxon>Dikarya</taxon>
        <taxon>Basidiomycota</taxon>
        <taxon>Ustilaginomycotina</taxon>
        <taxon>Exobasidiomycetes</taxon>
        <taxon>Tilletiales</taxon>
        <taxon>Tilletiaceae</taxon>
        <taxon>Tilletia</taxon>
    </lineage>
</organism>
<dbReference type="GO" id="GO:0004523">
    <property type="term" value="F:RNA-DNA hybrid ribonuclease activity"/>
    <property type="evidence" value="ECO:0007669"/>
    <property type="project" value="InterPro"/>
</dbReference>
<keyword evidence="2" id="KW-1133">Transmembrane helix</keyword>
<comment type="caution">
    <text evidence="4">The sequence shown here is derived from an EMBL/GenBank/DDBJ whole genome shotgun (WGS) entry which is preliminary data.</text>
</comment>
<accession>A0A8X7MIK8</accession>
<protein>
    <recommendedName>
        <fullName evidence="3">RNase H type-1 domain-containing protein</fullName>
    </recommendedName>
</protein>
<reference evidence="4" key="2">
    <citation type="journal article" date="2019" name="IMA Fungus">
        <title>Genome sequencing and comparison of five Tilletia species to identify candidate genes for the detection of regulated species infecting wheat.</title>
        <authorList>
            <person name="Nguyen H.D.T."/>
            <person name="Sultana T."/>
            <person name="Kesanakurti P."/>
            <person name="Hambleton S."/>
        </authorList>
    </citation>
    <scope>NUCLEOTIDE SEQUENCE</scope>
    <source>
        <strain evidence="4">DAOMC 236426</strain>
    </source>
</reference>
<dbReference type="AlphaFoldDB" id="A0A8X7MIK8"/>
<dbReference type="Proteomes" id="UP000077684">
    <property type="component" value="Unassembled WGS sequence"/>
</dbReference>
<keyword evidence="5" id="KW-1185">Reference proteome</keyword>
<sequence length="429" mass="47564">MLANTVRGPSALLLRRAYVACILTILLYASPVWWRGVTRQLPRLPRPRSEPLPARSVRVVGAVELAKLTEAVQNVALRLILPAWRTTPIVALQCEASLPPVRLVLNYLRALYGTRLHTLPAKHPISLRLSAAVSHQERANLLQVRRRTTRGNLTTQTTPLLEMGREVEGVERHGPGPTAPWEEPFEKQRGLTISLFEGSSKETVAAQHEAIIGAEKTPLVVYSDGSLSTDGNAGAGFVLYRAHEGQREKVLESSIHLHRDKEVFDAEAFALFTGLKTAFTAAEHLDSTAIIVFIDNQAVLRALKQHPRHNGSSGSILALTRREPIKWLGGDATRSVHLAWVPGHCSIEGNDRADTMAKKGSSALRADIRVGRRKTSVAKAKRRAKERLLKEWKGEWDRSSKHGSYRRLRTRPPSLTPAPYLGSLPRRVL</sequence>
<name>A0A8X7MIK8_9BASI</name>
<feature type="compositionally biased region" description="Basic residues" evidence="1">
    <location>
        <begin position="401"/>
        <end position="410"/>
    </location>
</feature>
<reference evidence="4" key="1">
    <citation type="submission" date="2016-04" db="EMBL/GenBank/DDBJ databases">
        <authorList>
            <person name="Nguyen H.D."/>
            <person name="Samba Siva P."/>
            <person name="Cullis J."/>
            <person name="Levesque C.A."/>
            <person name="Hambleton S."/>
        </authorList>
    </citation>
    <scope>NUCLEOTIDE SEQUENCE</scope>
    <source>
        <strain evidence="4">DAOMC 236426</strain>
    </source>
</reference>
<feature type="transmembrane region" description="Helical" evidence="2">
    <location>
        <begin position="12"/>
        <end position="34"/>
    </location>
</feature>
<dbReference type="PANTHER" id="PTHR33481">
    <property type="entry name" value="REVERSE TRANSCRIPTASE"/>
    <property type="match status" value="1"/>
</dbReference>
<evidence type="ECO:0000313" key="5">
    <source>
        <dbReference type="Proteomes" id="UP000077684"/>
    </source>
</evidence>
<dbReference type="Gene3D" id="3.30.420.10">
    <property type="entry name" value="Ribonuclease H-like superfamily/Ribonuclease H"/>
    <property type="match status" value="1"/>
</dbReference>
<dbReference type="PROSITE" id="PS50879">
    <property type="entry name" value="RNASE_H_1"/>
    <property type="match status" value="1"/>
</dbReference>
<dbReference type="Pfam" id="PF00075">
    <property type="entry name" value="RNase_H"/>
    <property type="match status" value="1"/>
</dbReference>
<feature type="non-terminal residue" evidence="4">
    <location>
        <position position="429"/>
    </location>
</feature>
<proteinExistence type="predicted"/>
<evidence type="ECO:0000256" key="1">
    <source>
        <dbReference type="SAM" id="MobiDB-lite"/>
    </source>
</evidence>
<feature type="region of interest" description="Disordered" evidence="1">
    <location>
        <begin position="400"/>
        <end position="429"/>
    </location>
</feature>
<dbReference type="InterPro" id="IPR012337">
    <property type="entry name" value="RNaseH-like_sf"/>
</dbReference>
<dbReference type="SUPFAM" id="SSF53098">
    <property type="entry name" value="Ribonuclease H-like"/>
    <property type="match status" value="1"/>
</dbReference>
<dbReference type="CDD" id="cd09276">
    <property type="entry name" value="Rnase_HI_RT_non_LTR"/>
    <property type="match status" value="1"/>
</dbReference>
<dbReference type="PANTHER" id="PTHR33481:SF1">
    <property type="entry name" value="ENDONUCLEASE_EXONUCLEASE_PHOSPHATASE DOMAIN-CONTAINING PROTEIN-RELATED"/>
    <property type="match status" value="1"/>
</dbReference>
<gene>
    <name evidence="4" type="ORF">A4X06_0g9587</name>
</gene>
<keyword evidence="2" id="KW-0472">Membrane</keyword>
<dbReference type="InterPro" id="IPR002156">
    <property type="entry name" value="RNaseH_domain"/>
</dbReference>
<feature type="domain" description="RNase H type-1" evidence="3">
    <location>
        <begin position="215"/>
        <end position="362"/>
    </location>
</feature>
<dbReference type="InterPro" id="IPR036397">
    <property type="entry name" value="RNaseH_sf"/>
</dbReference>
<evidence type="ECO:0000313" key="4">
    <source>
        <dbReference type="EMBL" id="KAE8236328.1"/>
    </source>
</evidence>
<dbReference type="EMBL" id="LWDE02003006">
    <property type="protein sequence ID" value="KAE8236328.1"/>
    <property type="molecule type" value="Genomic_DNA"/>
</dbReference>